<proteinExistence type="predicted"/>
<protein>
    <submittedName>
        <fullName evidence="2">Uncharacterized protein</fullName>
    </submittedName>
</protein>
<dbReference type="Proteomes" id="UP000326759">
    <property type="component" value="Unassembled WGS sequence"/>
</dbReference>
<reference evidence="2 3" key="1">
    <citation type="journal article" date="2019" name="PLoS Biol.">
        <title>Sex chromosomes control vertical transmission of feminizing Wolbachia symbionts in an isopod.</title>
        <authorList>
            <person name="Becking T."/>
            <person name="Chebbi M.A."/>
            <person name="Giraud I."/>
            <person name="Moumen B."/>
            <person name="Laverre T."/>
            <person name="Caubet Y."/>
            <person name="Peccoud J."/>
            <person name="Gilbert C."/>
            <person name="Cordaux R."/>
        </authorList>
    </citation>
    <scope>NUCLEOTIDE SEQUENCE [LARGE SCALE GENOMIC DNA]</scope>
    <source>
        <strain evidence="2">ANa2</strain>
        <tissue evidence="2">Whole body excluding digestive tract and cuticle</tissue>
    </source>
</reference>
<organism evidence="2 3">
    <name type="scientific">Armadillidium nasatum</name>
    <dbReference type="NCBI Taxonomy" id="96803"/>
    <lineage>
        <taxon>Eukaryota</taxon>
        <taxon>Metazoa</taxon>
        <taxon>Ecdysozoa</taxon>
        <taxon>Arthropoda</taxon>
        <taxon>Crustacea</taxon>
        <taxon>Multicrustacea</taxon>
        <taxon>Malacostraca</taxon>
        <taxon>Eumalacostraca</taxon>
        <taxon>Peracarida</taxon>
        <taxon>Isopoda</taxon>
        <taxon>Oniscidea</taxon>
        <taxon>Crinocheta</taxon>
        <taxon>Armadillidiidae</taxon>
        <taxon>Armadillidium</taxon>
    </lineage>
</organism>
<name>A0A5N5SXW8_9CRUS</name>
<feature type="region of interest" description="Disordered" evidence="1">
    <location>
        <begin position="74"/>
        <end position="234"/>
    </location>
</feature>
<gene>
    <name evidence="2" type="ORF">Anas_08974</name>
</gene>
<feature type="region of interest" description="Disordered" evidence="1">
    <location>
        <begin position="25"/>
        <end position="49"/>
    </location>
</feature>
<feature type="compositionally biased region" description="Basic and acidic residues" evidence="1">
    <location>
        <begin position="172"/>
        <end position="189"/>
    </location>
</feature>
<evidence type="ECO:0000256" key="1">
    <source>
        <dbReference type="SAM" id="MobiDB-lite"/>
    </source>
</evidence>
<feature type="compositionally biased region" description="Basic and acidic residues" evidence="1">
    <location>
        <begin position="202"/>
        <end position="216"/>
    </location>
</feature>
<feature type="compositionally biased region" description="Basic and acidic residues" evidence="1">
    <location>
        <begin position="127"/>
        <end position="164"/>
    </location>
</feature>
<accession>A0A5N5SXW8</accession>
<keyword evidence="3" id="KW-1185">Reference proteome</keyword>
<feature type="compositionally biased region" description="Polar residues" evidence="1">
    <location>
        <begin position="192"/>
        <end position="201"/>
    </location>
</feature>
<dbReference type="EMBL" id="SEYY01018907">
    <property type="protein sequence ID" value="KAB7498872.1"/>
    <property type="molecule type" value="Genomic_DNA"/>
</dbReference>
<dbReference type="OrthoDB" id="63891at2759"/>
<dbReference type="AlphaFoldDB" id="A0A5N5SXW8"/>
<feature type="non-terminal residue" evidence="2">
    <location>
        <position position="234"/>
    </location>
</feature>
<feature type="compositionally biased region" description="Acidic residues" evidence="1">
    <location>
        <begin position="89"/>
        <end position="126"/>
    </location>
</feature>
<feature type="compositionally biased region" description="Polar residues" evidence="1">
    <location>
        <begin position="217"/>
        <end position="234"/>
    </location>
</feature>
<evidence type="ECO:0000313" key="3">
    <source>
        <dbReference type="Proteomes" id="UP000326759"/>
    </source>
</evidence>
<sequence>MFLFWVKRNCFAILPNKFASGGIGSARASERGGLSSPQITSPGHHKKLHSLEPLEQVDSSCVLGHQTLSKIPPLRSARAASTESLISDRDEEAFKEEEEEENNEQEEVEDGNDNERTADEDEEVGEEIGHENENQKTSEDQNTKNEDLVNEFETKDILITKSENEDISQNYDNEHETSKEHLEREEYKYENGISSEGITDTSTRKEEKRGSMDTRDSGISLQSPNQELVNDNFR</sequence>
<comment type="caution">
    <text evidence="2">The sequence shown here is derived from an EMBL/GenBank/DDBJ whole genome shotgun (WGS) entry which is preliminary data.</text>
</comment>
<evidence type="ECO:0000313" key="2">
    <source>
        <dbReference type="EMBL" id="KAB7498872.1"/>
    </source>
</evidence>